<evidence type="ECO:0000256" key="1">
    <source>
        <dbReference type="SAM" id="Phobius"/>
    </source>
</evidence>
<accession>A0A944CL19</accession>
<keyword evidence="1" id="KW-1133">Transmembrane helix</keyword>
<evidence type="ECO:0000313" key="3">
    <source>
        <dbReference type="Proteomes" id="UP000761411"/>
    </source>
</evidence>
<dbReference type="AlphaFoldDB" id="A0A944CL19"/>
<keyword evidence="1" id="KW-0812">Transmembrane</keyword>
<gene>
    <name evidence="2" type="ORF">DYI25_07930</name>
</gene>
<proteinExistence type="predicted"/>
<reference evidence="2 3" key="1">
    <citation type="journal article" date="2021" name="Microorganisms">
        <title>Bacterial Dimethylsulfoniopropionate Biosynthesis in the East China Sea.</title>
        <authorList>
            <person name="Liu J."/>
            <person name="Zhang Y."/>
            <person name="Liu J."/>
            <person name="Zhong H."/>
            <person name="Williams B.T."/>
            <person name="Zheng Y."/>
            <person name="Curson A.R.J."/>
            <person name="Sun C."/>
            <person name="Sun H."/>
            <person name="Song D."/>
            <person name="Wagner Mackenzie B."/>
            <person name="Bermejo Martinez A."/>
            <person name="Todd J.D."/>
            <person name="Zhang X.H."/>
        </authorList>
    </citation>
    <scope>NUCLEOTIDE SEQUENCE [LARGE SCALE GENOMIC DNA]</scope>
    <source>
        <strain evidence="2 3">ESS08</strain>
    </source>
</reference>
<name>A0A944CL19_9BACI</name>
<feature type="transmembrane region" description="Helical" evidence="1">
    <location>
        <begin position="50"/>
        <end position="73"/>
    </location>
</feature>
<comment type="caution">
    <text evidence="2">The sequence shown here is derived from an EMBL/GenBank/DDBJ whole genome shotgun (WGS) entry which is preliminary data.</text>
</comment>
<organism evidence="2 3">
    <name type="scientific">Mesobacillus boroniphilus</name>
    <dbReference type="NCBI Taxonomy" id="308892"/>
    <lineage>
        <taxon>Bacteria</taxon>
        <taxon>Bacillati</taxon>
        <taxon>Bacillota</taxon>
        <taxon>Bacilli</taxon>
        <taxon>Bacillales</taxon>
        <taxon>Bacillaceae</taxon>
        <taxon>Mesobacillus</taxon>
    </lineage>
</organism>
<protein>
    <submittedName>
        <fullName evidence="2">Uncharacterized protein</fullName>
    </submittedName>
</protein>
<feature type="transmembrane region" description="Helical" evidence="1">
    <location>
        <begin position="93"/>
        <end position="115"/>
    </location>
</feature>
<feature type="transmembrane region" description="Helical" evidence="1">
    <location>
        <begin position="127"/>
        <end position="146"/>
    </location>
</feature>
<dbReference type="EMBL" id="QTKX01000001">
    <property type="protein sequence ID" value="MBS8264362.1"/>
    <property type="molecule type" value="Genomic_DNA"/>
</dbReference>
<keyword evidence="3" id="KW-1185">Reference proteome</keyword>
<keyword evidence="1" id="KW-0472">Membrane</keyword>
<evidence type="ECO:0000313" key="2">
    <source>
        <dbReference type="EMBL" id="MBS8264362.1"/>
    </source>
</evidence>
<sequence>MFFLHILGRKFPIQAGDFLLLVEYILWKYRELEKGNNILSAHNADRAGSLLITIAVILLFASVPIGIFIVTFIHHSFYLDRSHWFFDSPMSSYITMVAVFLIIPVLLIIIAIYLFKTDESRKRSFNVFIASTFTLLIMAAGGYLSIDNYYYMDKNGLYYDELWKLEQTEYSWDEITEMKQINKKEGGTLTPDKVIFTYEDKKIELSLTPKLRNEIDPVIDYIENAKGVELVMENITVDEE</sequence>
<dbReference type="Proteomes" id="UP000761411">
    <property type="component" value="Unassembled WGS sequence"/>
</dbReference>